<proteinExistence type="predicted"/>
<protein>
    <submittedName>
        <fullName evidence="3">Abortive infection Abi-like protein</fullName>
    </submittedName>
</protein>
<keyword evidence="4" id="KW-1185">Reference proteome</keyword>
<feature type="domain" description="Abortive infection protein-like C-terminal" evidence="2">
    <location>
        <begin position="69"/>
        <end position="134"/>
    </location>
</feature>
<evidence type="ECO:0000259" key="2">
    <source>
        <dbReference type="Pfam" id="PF14355"/>
    </source>
</evidence>
<comment type="caution">
    <text evidence="3">The sequence shown here is derived from an EMBL/GenBank/DDBJ whole genome shotgun (WGS) entry which is preliminary data.</text>
</comment>
<evidence type="ECO:0000256" key="1">
    <source>
        <dbReference type="SAM" id="MobiDB-lite"/>
    </source>
</evidence>
<sequence>MTVLDAAAEDVLGDTASIRAELARIEANLLRDPGAAIGKAKNLVEATAKAVLIELGKPYNDKDDVNDHVRDAMVALGIDRKSVAAHDVDMANVMGRLNSLTITLSDLHNHAGDGHGLSSPAAGLDLRHGRLAVRGDCVVGVHARHPARPVELTKIPTSNRQQARSPEQRWRHRARRVDDDGRHRAGQRAAHGRAPARRSGAPTPGS</sequence>
<dbReference type="OrthoDB" id="5139861at2"/>
<dbReference type="InterPro" id="IPR026001">
    <property type="entry name" value="Abi-like_C"/>
</dbReference>
<reference evidence="3 4" key="1">
    <citation type="submission" date="2018-08" db="EMBL/GenBank/DDBJ databases">
        <title>Genomic Encyclopedia of Archaeal and Bacterial Type Strains, Phase II (KMG-II): from individual species to whole genera.</title>
        <authorList>
            <person name="Goeker M."/>
        </authorList>
    </citation>
    <scope>NUCLEOTIDE SEQUENCE [LARGE SCALE GENOMIC DNA]</scope>
    <source>
        <strain evidence="3 4">DSM 45791</strain>
    </source>
</reference>
<feature type="compositionally biased region" description="Polar residues" evidence="1">
    <location>
        <begin position="155"/>
        <end position="165"/>
    </location>
</feature>
<dbReference type="EMBL" id="QUNO01000006">
    <property type="protein sequence ID" value="REH47296.1"/>
    <property type="molecule type" value="Genomic_DNA"/>
</dbReference>
<dbReference type="Pfam" id="PF14355">
    <property type="entry name" value="Abi_C"/>
    <property type="match status" value="1"/>
</dbReference>
<gene>
    <name evidence="3" type="ORF">BCF44_106461</name>
</gene>
<organism evidence="3 4">
    <name type="scientific">Kutzneria buriramensis</name>
    <dbReference type="NCBI Taxonomy" id="1045776"/>
    <lineage>
        <taxon>Bacteria</taxon>
        <taxon>Bacillati</taxon>
        <taxon>Actinomycetota</taxon>
        <taxon>Actinomycetes</taxon>
        <taxon>Pseudonocardiales</taxon>
        <taxon>Pseudonocardiaceae</taxon>
        <taxon>Kutzneria</taxon>
    </lineage>
</organism>
<evidence type="ECO:0000313" key="4">
    <source>
        <dbReference type="Proteomes" id="UP000256269"/>
    </source>
</evidence>
<feature type="region of interest" description="Disordered" evidence="1">
    <location>
        <begin position="149"/>
        <end position="206"/>
    </location>
</feature>
<feature type="compositionally biased region" description="Basic residues" evidence="1">
    <location>
        <begin position="184"/>
        <end position="196"/>
    </location>
</feature>
<dbReference type="Proteomes" id="UP000256269">
    <property type="component" value="Unassembled WGS sequence"/>
</dbReference>
<feature type="compositionally biased region" description="Low complexity" evidence="1">
    <location>
        <begin position="197"/>
        <end position="206"/>
    </location>
</feature>
<dbReference type="AlphaFoldDB" id="A0A3E0HM49"/>
<accession>A0A3E0HM49</accession>
<dbReference type="RefSeq" id="WP_116175906.1">
    <property type="nucleotide sequence ID" value="NZ_CP144375.1"/>
</dbReference>
<name>A0A3E0HM49_9PSEU</name>
<evidence type="ECO:0000313" key="3">
    <source>
        <dbReference type="EMBL" id="REH47296.1"/>
    </source>
</evidence>